<accession>Q4VG01</accession>
<protein>
    <submittedName>
        <fullName evidence="1">Ferredoxin oxidoreductase</fullName>
    </submittedName>
</protein>
<name>Q4VG01_ANTLO</name>
<dbReference type="InterPro" id="IPR036188">
    <property type="entry name" value="FAD/NAD-bd_sf"/>
</dbReference>
<organism evidence="1">
    <name type="scientific">Antonospora locustae</name>
    <name type="common">Microsporidian parasite</name>
    <name type="synonym">Nosema locustae</name>
    <dbReference type="NCBI Taxonomy" id="278021"/>
    <lineage>
        <taxon>Eukaryota</taxon>
        <taxon>Fungi</taxon>
        <taxon>Fungi incertae sedis</taxon>
        <taxon>Microsporidia</taxon>
        <taxon>Antonospora</taxon>
    </lineage>
</organism>
<dbReference type="AlphaFoldDB" id="Q4VG01"/>
<reference evidence="1" key="1">
    <citation type="journal article" date="2005" name="J. Eukaryot. Microbiol.">
        <title>Microsporidian mitochondrial proteins: expression in Antonospora locustae spores and identification of genes coding for two further proteins.</title>
        <authorList>
            <person name="Williams B.A."/>
            <person name="Keeling P.J."/>
        </authorList>
    </citation>
    <scope>NUCLEOTIDE SEQUENCE</scope>
</reference>
<dbReference type="EMBL" id="AY952288">
    <property type="protein sequence ID" value="AAY27414.1"/>
    <property type="molecule type" value="mRNA"/>
</dbReference>
<proteinExistence type="evidence at transcript level"/>
<evidence type="ECO:0000313" key="1">
    <source>
        <dbReference type="EMBL" id="AAY27414.1"/>
    </source>
</evidence>
<feature type="non-terminal residue" evidence="1">
    <location>
        <position position="1"/>
    </location>
</feature>
<reference evidence="1" key="2">
    <citation type="submission" date="2005-03" db="EMBL/GenBank/DDBJ databases">
        <authorList>
            <person name="Williams B.A.P."/>
            <person name="Keeling P.J."/>
        </authorList>
    </citation>
    <scope>NUCLEOTIDE SEQUENCE</scope>
</reference>
<dbReference type="SUPFAM" id="SSF51905">
    <property type="entry name" value="FAD/NAD(P)-binding domain"/>
    <property type="match status" value="1"/>
</dbReference>
<sequence length="133" mass="14231">VGALASSRAAYRVLLAAKRRLQMLGELRKCGTRAVDLLFDCVSTRVDVVCGKFVLHYRHGEELRTLVANSVISSIGYEPRNNSALAASTTKPVFYVGACAAPKGSFAQICAQAESIADEISKLAKGMQSLLPN</sequence>